<name>A0ABD1Z5V3_9MARC</name>
<feature type="compositionally biased region" description="Polar residues" evidence="1">
    <location>
        <begin position="36"/>
        <end position="51"/>
    </location>
</feature>
<protein>
    <submittedName>
        <fullName evidence="2">Uncharacterized protein</fullName>
    </submittedName>
</protein>
<gene>
    <name evidence="2" type="ORF">R1flu_010361</name>
</gene>
<dbReference type="EMBL" id="JBHFFA010000002">
    <property type="protein sequence ID" value="KAL2642774.1"/>
    <property type="molecule type" value="Genomic_DNA"/>
</dbReference>
<proteinExistence type="predicted"/>
<keyword evidence="3" id="KW-1185">Reference proteome</keyword>
<accession>A0ABD1Z5V3</accession>
<dbReference type="Pfam" id="PF04720">
    <property type="entry name" value="PDDEXK_6"/>
    <property type="match status" value="1"/>
</dbReference>
<evidence type="ECO:0000313" key="3">
    <source>
        <dbReference type="Proteomes" id="UP001605036"/>
    </source>
</evidence>
<evidence type="ECO:0000313" key="2">
    <source>
        <dbReference type="EMBL" id="KAL2642774.1"/>
    </source>
</evidence>
<sequence length="431" mass="47544">MSSKVRNKSTNSIPKLPPAIQLRRWSGCQARFGTKLPTSYQDRGRTASNGLLSLRPGLSSASKTAKTATSTAAKQQQHHHTWSSAQRSEKGHDERHALIRSTIVAEKGGHEEKSVVMLDGGKVPPIFRTTTSTLMKPAVRPNNTVHGILGQIVKPHLQRQGNGLTILTQKVGSNYSNSGSEHEINSVCLAQMVHEFMEDEFLEDDDDNEDREGTKCGRVRCNCEINGICEDSSQSVDGDEKSSLGGDLAEILQGLVSGISYSERAILNCVTTIIQEWNDKAEVGSNEKTSRSARLRRHVMTSLRSCGYNAAICKSRWEHAGGFPGGHYEYIDVILGGSGHGKTTASTERIIVDVEFEAQFEIVRPTPQYAALLQLVPAVFAGNADRLQQILNILCDAAKRSLKKMGMPLPPWRKPDYIRAKWFSSYRRITN</sequence>
<evidence type="ECO:0000256" key="1">
    <source>
        <dbReference type="SAM" id="MobiDB-lite"/>
    </source>
</evidence>
<dbReference type="Proteomes" id="UP001605036">
    <property type="component" value="Unassembled WGS sequence"/>
</dbReference>
<feature type="region of interest" description="Disordered" evidence="1">
    <location>
        <begin position="35"/>
        <end position="93"/>
    </location>
</feature>
<reference evidence="2 3" key="1">
    <citation type="submission" date="2024-09" db="EMBL/GenBank/DDBJ databases">
        <title>Chromosome-scale assembly of Riccia fluitans.</title>
        <authorList>
            <person name="Paukszto L."/>
            <person name="Sawicki J."/>
            <person name="Karawczyk K."/>
            <person name="Piernik-Szablinska J."/>
            <person name="Szczecinska M."/>
            <person name="Mazdziarz M."/>
        </authorList>
    </citation>
    <scope>NUCLEOTIDE SEQUENCE [LARGE SCALE GENOMIC DNA]</scope>
    <source>
        <strain evidence="2">Rf_01</strain>
        <tissue evidence="2">Aerial parts of the thallus</tissue>
    </source>
</reference>
<dbReference type="PANTHER" id="PTHR31579">
    <property type="entry name" value="OS03G0796600 PROTEIN"/>
    <property type="match status" value="1"/>
</dbReference>
<comment type="caution">
    <text evidence="2">The sequence shown here is derived from an EMBL/GenBank/DDBJ whole genome shotgun (WGS) entry which is preliminary data.</text>
</comment>
<dbReference type="InterPro" id="IPR006502">
    <property type="entry name" value="PDDEXK-like"/>
</dbReference>
<dbReference type="NCBIfam" id="TIGR01615">
    <property type="entry name" value="A_thal_3542"/>
    <property type="match status" value="1"/>
</dbReference>
<dbReference type="PANTHER" id="PTHR31579:SF1">
    <property type="entry name" value="OS03G0796600 PROTEIN"/>
    <property type="match status" value="1"/>
</dbReference>
<organism evidence="2 3">
    <name type="scientific">Riccia fluitans</name>
    <dbReference type="NCBI Taxonomy" id="41844"/>
    <lineage>
        <taxon>Eukaryota</taxon>
        <taxon>Viridiplantae</taxon>
        <taxon>Streptophyta</taxon>
        <taxon>Embryophyta</taxon>
        <taxon>Marchantiophyta</taxon>
        <taxon>Marchantiopsida</taxon>
        <taxon>Marchantiidae</taxon>
        <taxon>Marchantiales</taxon>
        <taxon>Ricciaceae</taxon>
        <taxon>Riccia</taxon>
    </lineage>
</organism>
<dbReference type="AlphaFoldDB" id="A0ABD1Z5V3"/>
<feature type="compositionally biased region" description="Low complexity" evidence="1">
    <location>
        <begin position="60"/>
        <end position="75"/>
    </location>
</feature>